<evidence type="ECO:0000313" key="2">
    <source>
        <dbReference type="Proteomes" id="UP000050668"/>
    </source>
</evidence>
<gene>
    <name evidence="1" type="ORF">AEA09_07310</name>
</gene>
<organism evidence="1 2">
    <name type="scientific">Lysinibacillus contaminans</name>
    <dbReference type="NCBI Taxonomy" id="1293441"/>
    <lineage>
        <taxon>Bacteria</taxon>
        <taxon>Bacillati</taxon>
        <taxon>Bacillota</taxon>
        <taxon>Bacilli</taxon>
        <taxon>Bacillales</taxon>
        <taxon>Bacillaceae</taxon>
        <taxon>Lysinibacillus</taxon>
    </lineage>
</organism>
<dbReference type="RefSeq" id="WP_053583209.1">
    <property type="nucleotide sequence ID" value="NZ_LGRV01000003.1"/>
</dbReference>
<evidence type="ECO:0000313" key="1">
    <source>
        <dbReference type="EMBL" id="KOS68382.1"/>
    </source>
</evidence>
<name>A0ABR5K0W5_9BACI</name>
<dbReference type="Proteomes" id="UP000050668">
    <property type="component" value="Unassembled WGS sequence"/>
</dbReference>
<comment type="caution">
    <text evidence="1">The sequence shown here is derived from an EMBL/GenBank/DDBJ whole genome shotgun (WGS) entry which is preliminary data.</text>
</comment>
<reference evidence="2" key="1">
    <citation type="submission" date="2015-07" db="EMBL/GenBank/DDBJ databases">
        <title>Fjat-14205 dsm 2895.</title>
        <authorList>
            <person name="Liu B."/>
            <person name="Wang J."/>
            <person name="Zhu Y."/>
            <person name="Liu G."/>
            <person name="Chen Q."/>
            <person name="Chen Z."/>
            <person name="Lan J."/>
            <person name="Che J."/>
            <person name="Ge C."/>
            <person name="Shi H."/>
            <person name="Pan Z."/>
            <person name="Liu X."/>
        </authorList>
    </citation>
    <scope>NUCLEOTIDE SEQUENCE [LARGE SCALE GENOMIC DNA]</scope>
    <source>
        <strain evidence="2">DSM 25560</strain>
    </source>
</reference>
<dbReference type="EMBL" id="LGRV01000003">
    <property type="protein sequence ID" value="KOS68382.1"/>
    <property type="molecule type" value="Genomic_DNA"/>
</dbReference>
<proteinExistence type="predicted"/>
<keyword evidence="2" id="KW-1185">Reference proteome</keyword>
<protein>
    <submittedName>
        <fullName evidence="1">Uncharacterized protein</fullName>
    </submittedName>
</protein>
<sequence>MEKVTIESIKKIVIKLKQDARGKGLEFVDITSRDVHDLIGGYPNGNSRFPSCCKAMYAVMTEDDKVLDAPKSLLSSTVKVRYYL</sequence>
<accession>A0ABR5K0W5</accession>